<sequence length="296" mass="32865">MRRDLTSRILLFAAQSGLACFTKRSQTSDWSYDSPNHWADTPRYGQCQNGTHQSPIALSGSQFSRSPRGPSFNCPGSWTGVLSNNGHGLLFEIDVPGDDYTKLPKLSFDEETVYLQSWHTHAPAEHIVAGDRSTAELHLVHVDADGNAKAVVGFRLDPSYTQRDAHSQFFEQLGPFPRPDEEGHEIKIEDFRPNLALAEVSDFRRFWTYEGSLTTPPCSEGVRWFFAGDTLVLGDGQLQQLLAASHSLLDQPSTFGCTTLASSVKDLAALLCEHCELRRAVASSEKYRQSMSVIKV</sequence>
<protein>
    <recommendedName>
        <fullName evidence="3">Alpha-carbonic anhydrase domain-containing protein</fullName>
    </recommendedName>
</protein>
<feature type="signal peptide" evidence="2">
    <location>
        <begin position="1"/>
        <end position="19"/>
    </location>
</feature>
<dbReference type="PROSITE" id="PS51257">
    <property type="entry name" value="PROKAR_LIPOPROTEIN"/>
    <property type="match status" value="1"/>
</dbReference>
<dbReference type="Proteomes" id="UP000073492">
    <property type="component" value="Unassembled WGS sequence"/>
</dbReference>
<reference evidence="4 5" key="1">
    <citation type="submission" date="2015-07" db="EMBL/GenBank/DDBJ databases">
        <title>Comparative genomics of the Sigatoka disease complex on banana suggests a link between parallel evolutionary changes in Pseudocercospora fijiensis and Pseudocercospora eumusae and increased virulence on the banana host.</title>
        <authorList>
            <person name="Chang T.-C."/>
            <person name="Salvucci A."/>
            <person name="Crous P.W."/>
            <person name="Stergiopoulos I."/>
        </authorList>
    </citation>
    <scope>NUCLEOTIDE SEQUENCE [LARGE SCALE GENOMIC DNA]</scope>
    <source>
        <strain evidence="4 5">CBS 116634</strain>
    </source>
</reference>
<gene>
    <name evidence="4" type="ORF">AC579_254</name>
</gene>
<organism evidence="4 5">
    <name type="scientific">Pseudocercospora musae</name>
    <dbReference type="NCBI Taxonomy" id="113226"/>
    <lineage>
        <taxon>Eukaryota</taxon>
        <taxon>Fungi</taxon>
        <taxon>Dikarya</taxon>
        <taxon>Ascomycota</taxon>
        <taxon>Pezizomycotina</taxon>
        <taxon>Dothideomycetes</taxon>
        <taxon>Dothideomycetidae</taxon>
        <taxon>Mycosphaerellales</taxon>
        <taxon>Mycosphaerellaceae</taxon>
        <taxon>Pseudocercospora</taxon>
    </lineage>
</organism>
<dbReference type="EMBL" id="LFZO01000485">
    <property type="protein sequence ID" value="KXT08151.1"/>
    <property type="molecule type" value="Genomic_DNA"/>
</dbReference>
<keyword evidence="2" id="KW-0732">Signal</keyword>
<accession>A0A139I085</accession>
<proteinExistence type="predicted"/>
<dbReference type="PANTHER" id="PTHR18952">
    <property type="entry name" value="CARBONIC ANHYDRASE"/>
    <property type="match status" value="1"/>
</dbReference>
<evidence type="ECO:0000256" key="2">
    <source>
        <dbReference type="SAM" id="SignalP"/>
    </source>
</evidence>
<evidence type="ECO:0000259" key="3">
    <source>
        <dbReference type="PROSITE" id="PS51144"/>
    </source>
</evidence>
<dbReference type="AlphaFoldDB" id="A0A139I085"/>
<dbReference type="InterPro" id="IPR001148">
    <property type="entry name" value="CA_dom"/>
</dbReference>
<feature type="compositionally biased region" description="Polar residues" evidence="1">
    <location>
        <begin position="46"/>
        <end position="65"/>
    </location>
</feature>
<dbReference type="STRING" id="113226.A0A139I085"/>
<evidence type="ECO:0000313" key="5">
    <source>
        <dbReference type="Proteomes" id="UP000073492"/>
    </source>
</evidence>
<feature type="domain" description="Alpha-carbonic anhydrase" evidence="3">
    <location>
        <begin position="28"/>
        <end position="285"/>
    </location>
</feature>
<dbReference type="SMART" id="SM01057">
    <property type="entry name" value="Carb_anhydrase"/>
    <property type="match status" value="1"/>
</dbReference>
<dbReference type="SUPFAM" id="SSF51069">
    <property type="entry name" value="Carbonic anhydrase"/>
    <property type="match status" value="1"/>
</dbReference>
<evidence type="ECO:0000256" key="1">
    <source>
        <dbReference type="SAM" id="MobiDB-lite"/>
    </source>
</evidence>
<dbReference type="Pfam" id="PF00194">
    <property type="entry name" value="Carb_anhydrase"/>
    <property type="match status" value="1"/>
</dbReference>
<dbReference type="Gene3D" id="3.10.200.10">
    <property type="entry name" value="Alpha carbonic anhydrase"/>
    <property type="match status" value="1"/>
</dbReference>
<dbReference type="PROSITE" id="PS51144">
    <property type="entry name" value="ALPHA_CA_2"/>
    <property type="match status" value="1"/>
</dbReference>
<feature type="chain" id="PRO_5007297059" description="Alpha-carbonic anhydrase domain-containing protein" evidence="2">
    <location>
        <begin position="20"/>
        <end position="296"/>
    </location>
</feature>
<feature type="region of interest" description="Disordered" evidence="1">
    <location>
        <begin position="44"/>
        <end position="70"/>
    </location>
</feature>
<dbReference type="PANTHER" id="PTHR18952:SF274">
    <property type="entry name" value="ALPHA-CARBONIC ANHYDRASE DOMAIN-CONTAINING PROTEIN"/>
    <property type="match status" value="1"/>
</dbReference>
<dbReference type="CDD" id="cd03124">
    <property type="entry name" value="alpha_CA_prokaryotic_like"/>
    <property type="match status" value="1"/>
</dbReference>
<keyword evidence="5" id="KW-1185">Reference proteome</keyword>
<dbReference type="GO" id="GO:0008270">
    <property type="term" value="F:zinc ion binding"/>
    <property type="evidence" value="ECO:0007669"/>
    <property type="project" value="InterPro"/>
</dbReference>
<dbReference type="OrthoDB" id="429145at2759"/>
<comment type="caution">
    <text evidence="4">The sequence shown here is derived from an EMBL/GenBank/DDBJ whole genome shotgun (WGS) entry which is preliminary data.</text>
</comment>
<evidence type="ECO:0000313" key="4">
    <source>
        <dbReference type="EMBL" id="KXT08151.1"/>
    </source>
</evidence>
<dbReference type="InterPro" id="IPR036398">
    <property type="entry name" value="CA_dom_sf"/>
</dbReference>
<dbReference type="InterPro" id="IPR041891">
    <property type="entry name" value="Alpha_CA_prokaryot-like"/>
</dbReference>
<dbReference type="InterPro" id="IPR023561">
    <property type="entry name" value="Carbonic_anhydrase_a-class"/>
</dbReference>
<name>A0A139I085_9PEZI</name>
<dbReference type="GO" id="GO:0004089">
    <property type="term" value="F:carbonate dehydratase activity"/>
    <property type="evidence" value="ECO:0007669"/>
    <property type="project" value="InterPro"/>
</dbReference>